<comment type="subcellular location">
    <subcellularLocation>
        <location evidence="1">Cell membrane</location>
        <topology evidence="1">Multi-pass membrane protein</topology>
    </subcellularLocation>
</comment>
<evidence type="ECO:0000313" key="4">
    <source>
        <dbReference type="EMBL" id="KAF7467915.1"/>
    </source>
</evidence>
<evidence type="ECO:0000256" key="2">
    <source>
        <dbReference type="ARBA" id="ARBA00022448"/>
    </source>
</evidence>
<evidence type="ECO:0000259" key="3">
    <source>
        <dbReference type="Pfam" id="PF08403"/>
    </source>
</evidence>
<dbReference type="InterPro" id="IPR013612">
    <property type="entry name" value="AA_permease_N"/>
</dbReference>
<name>A0A5E4A4G1_MARMO</name>
<dbReference type="EMBL" id="CABDUW010000014">
    <property type="protein sequence ID" value="VTJ52117.1"/>
    <property type="molecule type" value="Genomic_DNA"/>
</dbReference>
<keyword evidence="2" id="KW-0813">Transport</keyword>
<dbReference type="Proteomes" id="UP000335636">
    <property type="component" value="Unassembled WGS sequence"/>
</dbReference>
<evidence type="ECO:0000256" key="1">
    <source>
        <dbReference type="ARBA" id="ARBA00004651"/>
    </source>
</evidence>
<reference evidence="5 6" key="1">
    <citation type="submission" date="2019-04" db="EMBL/GenBank/DDBJ databases">
        <authorList>
            <person name="Alioto T."/>
            <person name="Alioto T."/>
        </authorList>
    </citation>
    <scope>NUCLEOTIDE SEQUENCE [LARGE SCALE GENOMIC DNA]</scope>
</reference>
<protein>
    <recommendedName>
        <fullName evidence="3">Amino acid permease N-terminal domain-containing protein</fullName>
    </recommendedName>
</protein>
<organism evidence="5 6">
    <name type="scientific">Marmota monax</name>
    <name type="common">Woodchuck</name>
    <dbReference type="NCBI Taxonomy" id="9995"/>
    <lineage>
        <taxon>Eukaryota</taxon>
        <taxon>Metazoa</taxon>
        <taxon>Chordata</taxon>
        <taxon>Craniata</taxon>
        <taxon>Vertebrata</taxon>
        <taxon>Euteleostomi</taxon>
        <taxon>Mammalia</taxon>
        <taxon>Eutheria</taxon>
        <taxon>Euarchontoglires</taxon>
        <taxon>Glires</taxon>
        <taxon>Rodentia</taxon>
        <taxon>Sciuromorpha</taxon>
        <taxon>Sciuridae</taxon>
        <taxon>Xerinae</taxon>
        <taxon>Marmotini</taxon>
        <taxon>Marmota</taxon>
    </lineage>
</organism>
<accession>A0A5E4A4G1</accession>
<dbReference type="Proteomes" id="UP000662637">
    <property type="component" value="Unassembled WGS sequence"/>
</dbReference>
<dbReference type="EMBL" id="WJEC01007790">
    <property type="protein sequence ID" value="KAF7467915.1"/>
    <property type="molecule type" value="Genomic_DNA"/>
</dbReference>
<keyword evidence="6" id="KW-1185">Reference proteome</keyword>
<dbReference type="Pfam" id="PF08403">
    <property type="entry name" value="AA_permease_N"/>
    <property type="match status" value="1"/>
</dbReference>
<feature type="domain" description="Amino acid permease N-terminal" evidence="3">
    <location>
        <begin position="46"/>
        <end position="116"/>
    </location>
</feature>
<evidence type="ECO:0000313" key="5">
    <source>
        <dbReference type="EMBL" id="VTJ52117.1"/>
    </source>
</evidence>
<evidence type="ECO:0000313" key="6">
    <source>
        <dbReference type="Proteomes" id="UP000335636"/>
    </source>
</evidence>
<dbReference type="GO" id="GO:0005886">
    <property type="term" value="C:plasma membrane"/>
    <property type="evidence" value="ECO:0007669"/>
    <property type="project" value="UniProtKB-SubCell"/>
</dbReference>
<dbReference type="AlphaFoldDB" id="A0A5E4A4G1"/>
<sequence length="222" mass="24027">MAQLPTTETSGDPALCRGRFTISTLLGGDEPLPPAAYDTSHPSHLTHGSTFHMRTFGYNTMDAVPAYEHYADSALPGQPRKVRPTLADLHSFLKQEGSHLHALAFDSRPSHEMTDGLVEDEAGTKSDKSPGEPVRFGWVKGVMVSGVRLRAELWASHVSGSRPRAQPGAQFPYQDSDLSFSLGFPPPFLSQVLRPRSILGHSSRVALGKLLNHCASVSSSVK</sequence>
<proteinExistence type="predicted"/>
<gene>
    <name evidence="4" type="ORF">GHT09_000543</name>
    <name evidence="5" type="ORF">MONAX_5E001137</name>
</gene>
<reference evidence="4" key="2">
    <citation type="submission" date="2020-08" db="EMBL/GenBank/DDBJ databases">
        <authorList>
            <person name="Shumante A."/>
            <person name="Zimin A.V."/>
            <person name="Puiu D."/>
            <person name="Salzberg S.L."/>
        </authorList>
    </citation>
    <scope>NUCLEOTIDE SEQUENCE</scope>
    <source>
        <strain evidence="4">WC2-LM</strain>
        <tissue evidence="4">Liver</tissue>
    </source>
</reference>